<dbReference type="Proteomes" id="UP000473014">
    <property type="component" value="Unassembled WGS sequence"/>
</dbReference>
<gene>
    <name evidence="3" type="ORF">F0L17_01500</name>
</gene>
<feature type="compositionally biased region" description="Basic residues" evidence="1">
    <location>
        <begin position="246"/>
        <end position="271"/>
    </location>
</feature>
<dbReference type="InterPro" id="IPR002513">
    <property type="entry name" value="Tn3_Tnp_DDE_dom"/>
</dbReference>
<reference evidence="3 4" key="1">
    <citation type="submission" date="2019-11" db="EMBL/GenBank/DDBJ databases">
        <authorList>
            <person name="Yuan L."/>
        </authorList>
    </citation>
    <scope>NUCLEOTIDE SEQUENCE [LARGE SCALE GENOMIC DNA]</scope>
    <source>
        <strain evidence="3 4">TRM43335</strain>
    </source>
</reference>
<dbReference type="OrthoDB" id="3403253at2"/>
<sequence>MSWHRAPYRLAVVVAEAAPRGGPGLLSPTHAAKWPPPPSALPSLRVRPVRQVERVVGGGRGGVPGHRTDAEVESGHVDPHGASVVEVSFTGLLDFRLPPRLKNIGSIRPYRPNGTPTGPDKEHVATSLLAPHLLRSGLVPVDTLLLRQVPAEPKWAGKLTTEDRRSEVSGVLFGTECLEIFQSVSIGGDLERAVVANTHRRYIFPSTARADIEDAAAGLFRTGLLRPAPGPQEASAGQGPPSRGLHWSRFHGRSQVRARRSHDKRRGHTLRMRLQYRSLPGHLPR</sequence>
<evidence type="ECO:0000313" key="4">
    <source>
        <dbReference type="Proteomes" id="UP000473014"/>
    </source>
</evidence>
<protein>
    <submittedName>
        <fullName evidence="3">Tn3 family transposase</fullName>
    </submittedName>
</protein>
<organism evidence="3 4">
    <name type="scientific">Streptomyces taklimakanensis</name>
    <dbReference type="NCBI Taxonomy" id="2569853"/>
    <lineage>
        <taxon>Bacteria</taxon>
        <taxon>Bacillati</taxon>
        <taxon>Actinomycetota</taxon>
        <taxon>Actinomycetes</taxon>
        <taxon>Kitasatosporales</taxon>
        <taxon>Streptomycetaceae</taxon>
        <taxon>Streptomyces</taxon>
    </lineage>
</organism>
<dbReference type="Pfam" id="PF01526">
    <property type="entry name" value="DDE_Tnp_Tn3"/>
    <property type="match status" value="1"/>
</dbReference>
<proteinExistence type="predicted"/>
<keyword evidence="4" id="KW-1185">Reference proteome</keyword>
<evidence type="ECO:0000259" key="2">
    <source>
        <dbReference type="Pfam" id="PF01526"/>
    </source>
</evidence>
<evidence type="ECO:0000256" key="1">
    <source>
        <dbReference type="SAM" id="MobiDB-lite"/>
    </source>
</evidence>
<comment type="caution">
    <text evidence="3">The sequence shown here is derived from an EMBL/GenBank/DDBJ whole genome shotgun (WGS) entry which is preliminary data.</text>
</comment>
<name>A0A6G2B6D7_9ACTN</name>
<dbReference type="AlphaFoldDB" id="A0A6G2B6D7"/>
<dbReference type="GO" id="GO:0004803">
    <property type="term" value="F:transposase activity"/>
    <property type="evidence" value="ECO:0007669"/>
    <property type="project" value="InterPro"/>
</dbReference>
<feature type="region of interest" description="Disordered" evidence="1">
    <location>
        <begin position="223"/>
        <end position="285"/>
    </location>
</feature>
<dbReference type="EMBL" id="WIXO01000001">
    <property type="protein sequence ID" value="MTE17828.1"/>
    <property type="molecule type" value="Genomic_DNA"/>
</dbReference>
<dbReference type="GO" id="GO:0006313">
    <property type="term" value="P:DNA transposition"/>
    <property type="evidence" value="ECO:0007669"/>
    <property type="project" value="InterPro"/>
</dbReference>
<accession>A0A6G2B6D7</accession>
<evidence type="ECO:0000313" key="3">
    <source>
        <dbReference type="EMBL" id="MTE17828.1"/>
    </source>
</evidence>
<feature type="domain" description="Tn3 transposase DDE" evidence="2">
    <location>
        <begin position="65"/>
        <end position="124"/>
    </location>
</feature>